<evidence type="ECO:0000256" key="7">
    <source>
        <dbReference type="SAM" id="Phobius"/>
    </source>
</evidence>
<feature type="domain" description="Cation efflux protein cytoplasmic" evidence="9">
    <location>
        <begin position="72"/>
        <end position="146"/>
    </location>
</feature>
<feature type="non-terminal residue" evidence="10">
    <location>
        <position position="1"/>
    </location>
</feature>
<dbReference type="GO" id="GO:0005886">
    <property type="term" value="C:plasma membrane"/>
    <property type="evidence" value="ECO:0007669"/>
    <property type="project" value="TreeGrafter"/>
</dbReference>
<evidence type="ECO:0000313" key="11">
    <source>
        <dbReference type="Proteomes" id="UP000565205"/>
    </source>
</evidence>
<dbReference type="InterPro" id="IPR002524">
    <property type="entry name" value="Cation_efflux"/>
</dbReference>
<evidence type="ECO:0000259" key="9">
    <source>
        <dbReference type="Pfam" id="PF16916"/>
    </source>
</evidence>
<dbReference type="Gene3D" id="3.30.70.1350">
    <property type="entry name" value="Cation efflux protein, cytoplasmic domain"/>
    <property type="match status" value="1"/>
</dbReference>
<evidence type="ECO:0000259" key="8">
    <source>
        <dbReference type="Pfam" id="PF01545"/>
    </source>
</evidence>
<dbReference type="Gene3D" id="1.20.1510.10">
    <property type="entry name" value="Cation efflux protein transmembrane domain"/>
    <property type="match status" value="1"/>
</dbReference>
<dbReference type="AlphaFoldDB" id="A0A850P025"/>
<dbReference type="RefSeq" id="WP_176625740.1">
    <property type="nucleotide sequence ID" value="NZ_JABXXQ010000374.1"/>
</dbReference>
<evidence type="ECO:0000256" key="6">
    <source>
        <dbReference type="ARBA" id="ARBA00023136"/>
    </source>
</evidence>
<keyword evidence="6 7" id="KW-0472">Membrane</keyword>
<dbReference type="InterPro" id="IPR036837">
    <property type="entry name" value="Cation_efflux_CTD_sf"/>
</dbReference>
<evidence type="ECO:0000256" key="3">
    <source>
        <dbReference type="ARBA" id="ARBA00022448"/>
    </source>
</evidence>
<gene>
    <name evidence="10" type="ORF">HUK83_14005</name>
</gene>
<reference evidence="10 11" key="1">
    <citation type="submission" date="2020-06" db="EMBL/GenBank/DDBJ databases">
        <title>Description of novel acetic acid bacteria.</title>
        <authorList>
            <person name="Sombolestani A."/>
        </authorList>
    </citation>
    <scope>NUCLEOTIDE SEQUENCE [LARGE SCALE GENOMIC DNA]</scope>
    <source>
        <strain evidence="10 11">LMG 26838</strain>
    </source>
</reference>
<dbReference type="GO" id="GO:0006882">
    <property type="term" value="P:intracellular zinc ion homeostasis"/>
    <property type="evidence" value="ECO:0007669"/>
    <property type="project" value="TreeGrafter"/>
</dbReference>
<keyword evidence="5 7" id="KW-1133">Transmembrane helix</keyword>
<dbReference type="InterPro" id="IPR050291">
    <property type="entry name" value="CDF_Transporter"/>
</dbReference>
<dbReference type="Pfam" id="PF16916">
    <property type="entry name" value="ZT_dimer"/>
    <property type="match status" value="1"/>
</dbReference>
<feature type="domain" description="Cation efflux protein transmembrane" evidence="8">
    <location>
        <begin position="1"/>
        <end position="65"/>
    </location>
</feature>
<evidence type="ECO:0000313" key="10">
    <source>
        <dbReference type="EMBL" id="NVN31437.1"/>
    </source>
</evidence>
<dbReference type="GO" id="GO:0015086">
    <property type="term" value="F:cadmium ion transmembrane transporter activity"/>
    <property type="evidence" value="ECO:0007669"/>
    <property type="project" value="TreeGrafter"/>
</dbReference>
<keyword evidence="3" id="KW-0813">Transport</keyword>
<keyword evidence="4 7" id="KW-0812">Transmembrane</keyword>
<dbReference type="NCBIfam" id="TIGR01297">
    <property type="entry name" value="CDF"/>
    <property type="match status" value="1"/>
</dbReference>
<dbReference type="GO" id="GO:0015093">
    <property type="term" value="F:ferrous iron transmembrane transporter activity"/>
    <property type="evidence" value="ECO:0007669"/>
    <property type="project" value="TreeGrafter"/>
</dbReference>
<dbReference type="SUPFAM" id="SSF161111">
    <property type="entry name" value="Cation efflux protein transmembrane domain-like"/>
    <property type="match status" value="1"/>
</dbReference>
<dbReference type="SUPFAM" id="SSF160240">
    <property type="entry name" value="Cation efflux protein cytoplasmic domain-like"/>
    <property type="match status" value="1"/>
</dbReference>
<feature type="transmembrane region" description="Helical" evidence="7">
    <location>
        <begin position="40"/>
        <end position="57"/>
    </location>
</feature>
<dbReference type="InterPro" id="IPR027469">
    <property type="entry name" value="Cation_efflux_TMD_sf"/>
</dbReference>
<dbReference type="EMBL" id="JABXXQ010000374">
    <property type="protein sequence ID" value="NVN31437.1"/>
    <property type="molecule type" value="Genomic_DNA"/>
</dbReference>
<proteinExistence type="inferred from homology"/>
<evidence type="ECO:0000256" key="5">
    <source>
        <dbReference type="ARBA" id="ARBA00022989"/>
    </source>
</evidence>
<sequence>RSPALAASGRHVLTDVWTSAGVLAGFALVVATGIFRLDAVIAALVAINILYAGYRIVRDSVGGLMDEIVDPALRDRVECAIATHLDGAIEAHDLRCRRAGAMTFVEFHLVVDGGMPVSTAHAICDRLESAVRRTVGLASIYIHVEPDEKAKEGAILPARAA</sequence>
<dbReference type="GO" id="GO:0015341">
    <property type="term" value="F:zinc efflux antiporter activity"/>
    <property type="evidence" value="ECO:0007669"/>
    <property type="project" value="TreeGrafter"/>
</dbReference>
<dbReference type="PANTHER" id="PTHR43840:SF15">
    <property type="entry name" value="MITOCHONDRIAL METAL TRANSPORTER 1-RELATED"/>
    <property type="match status" value="1"/>
</dbReference>
<comment type="subcellular location">
    <subcellularLocation>
        <location evidence="1">Membrane</location>
        <topology evidence="1">Multi-pass membrane protein</topology>
    </subcellularLocation>
</comment>
<accession>A0A850P025</accession>
<evidence type="ECO:0000256" key="1">
    <source>
        <dbReference type="ARBA" id="ARBA00004141"/>
    </source>
</evidence>
<protein>
    <submittedName>
        <fullName evidence="10">Cation diffusion facilitator family transporter</fullName>
    </submittedName>
</protein>
<dbReference type="InterPro" id="IPR058533">
    <property type="entry name" value="Cation_efflux_TM"/>
</dbReference>
<dbReference type="InterPro" id="IPR027470">
    <property type="entry name" value="Cation_efflux_CTD"/>
</dbReference>
<dbReference type="PANTHER" id="PTHR43840">
    <property type="entry name" value="MITOCHONDRIAL METAL TRANSPORTER 1-RELATED"/>
    <property type="match status" value="1"/>
</dbReference>
<dbReference type="Pfam" id="PF01545">
    <property type="entry name" value="Cation_efflux"/>
    <property type="match status" value="1"/>
</dbReference>
<feature type="transmembrane region" description="Helical" evidence="7">
    <location>
        <begin position="12"/>
        <end position="34"/>
    </location>
</feature>
<evidence type="ECO:0000256" key="2">
    <source>
        <dbReference type="ARBA" id="ARBA00008114"/>
    </source>
</evidence>
<comment type="similarity">
    <text evidence="2">Belongs to the cation diffusion facilitator (CDF) transporter (TC 2.A.4) family.</text>
</comment>
<name>A0A850P025_9PROT</name>
<evidence type="ECO:0000256" key="4">
    <source>
        <dbReference type="ARBA" id="ARBA00022692"/>
    </source>
</evidence>
<comment type="caution">
    <text evidence="10">The sequence shown here is derived from an EMBL/GenBank/DDBJ whole genome shotgun (WGS) entry which is preliminary data.</text>
</comment>
<organism evidence="10 11">
    <name type="scientific">Endobacter medicaginis</name>
    <dbReference type="NCBI Taxonomy" id="1181271"/>
    <lineage>
        <taxon>Bacteria</taxon>
        <taxon>Pseudomonadati</taxon>
        <taxon>Pseudomonadota</taxon>
        <taxon>Alphaproteobacteria</taxon>
        <taxon>Acetobacterales</taxon>
        <taxon>Acetobacteraceae</taxon>
        <taxon>Endobacter</taxon>
    </lineage>
</organism>
<dbReference type="Proteomes" id="UP000565205">
    <property type="component" value="Unassembled WGS sequence"/>
</dbReference>